<dbReference type="GO" id="GO:0008146">
    <property type="term" value="F:sulfotransferase activity"/>
    <property type="evidence" value="ECO:0007669"/>
    <property type="project" value="InterPro"/>
</dbReference>
<accession>A0A2G1VHU8</accession>
<evidence type="ECO:0008006" key="4">
    <source>
        <dbReference type="Google" id="ProtNLM"/>
    </source>
</evidence>
<name>A0A2G1VHU8_9GAMM</name>
<evidence type="ECO:0000256" key="1">
    <source>
        <dbReference type="ARBA" id="ARBA00022679"/>
    </source>
</evidence>
<dbReference type="PANTHER" id="PTHR10605:SF56">
    <property type="entry name" value="BIFUNCTIONAL HEPARAN SULFATE N-DEACETYLASE_N-SULFOTRANSFERASE"/>
    <property type="match status" value="1"/>
</dbReference>
<dbReference type="EMBL" id="NTFI01000001">
    <property type="protein sequence ID" value="PHQ26357.1"/>
    <property type="molecule type" value="Genomic_DNA"/>
</dbReference>
<dbReference type="AlphaFoldDB" id="A0A2G1VHU8"/>
<evidence type="ECO:0000313" key="2">
    <source>
        <dbReference type="EMBL" id="PHQ26357.1"/>
    </source>
</evidence>
<dbReference type="Gene3D" id="3.40.50.300">
    <property type="entry name" value="P-loop containing nucleotide triphosphate hydrolases"/>
    <property type="match status" value="1"/>
</dbReference>
<dbReference type="PANTHER" id="PTHR10605">
    <property type="entry name" value="HEPARAN SULFATE SULFOTRANSFERASE"/>
    <property type="match status" value="1"/>
</dbReference>
<sequence length="283" mass="33025">MTQVNLFVVGAMKSGSTTLHEYLERHPAIYMSPEKEPGYFVPELWKGRTDQEYNALFEGADSATYRGESSTHYTKLPTYTGVAERIHHYNNDARILYIMRDPIKRLFSHYRHAVRDLHFYGETRTIMRAIEKDPMYLGYSDYAMQLEPYFRLFGADRVYTLTFEELISNAEEVMSDIFDWMEIDSDVPIGDTIAANQAPERFKKARGRGLLNRVRHSRTWDSLSGAVPKQLREWGADMSETEATEVLSMEEMAAVRTRFRDYFRERVGSLSQLTGKTYQQWEL</sequence>
<reference evidence="2 3" key="1">
    <citation type="submission" date="2017-09" db="EMBL/GenBank/DDBJ databases">
        <title>The draft genome sequences of Marinobacter guineae M3B.</title>
        <authorList>
            <person name="Cao J."/>
        </authorList>
    </citation>
    <scope>NUCLEOTIDE SEQUENCE [LARGE SCALE GENOMIC DNA]</scope>
    <source>
        <strain evidence="2 3">M3B</strain>
    </source>
</reference>
<keyword evidence="3" id="KW-1185">Reference proteome</keyword>
<keyword evidence="1" id="KW-0808">Transferase</keyword>
<gene>
    <name evidence="2" type="ORF">CLH62_01800</name>
</gene>
<organism evidence="2 3">
    <name type="scientific">Marinobacter guineae</name>
    <dbReference type="NCBI Taxonomy" id="432303"/>
    <lineage>
        <taxon>Bacteria</taxon>
        <taxon>Pseudomonadati</taxon>
        <taxon>Pseudomonadota</taxon>
        <taxon>Gammaproteobacteria</taxon>
        <taxon>Pseudomonadales</taxon>
        <taxon>Marinobacteraceae</taxon>
        <taxon>Marinobacter</taxon>
    </lineage>
</organism>
<comment type="caution">
    <text evidence="2">The sequence shown here is derived from an EMBL/GenBank/DDBJ whole genome shotgun (WGS) entry which is preliminary data.</text>
</comment>
<protein>
    <recommendedName>
        <fullName evidence="4">Sulfotransferase</fullName>
    </recommendedName>
</protein>
<dbReference type="InterPro" id="IPR027417">
    <property type="entry name" value="P-loop_NTPase"/>
</dbReference>
<dbReference type="RefSeq" id="WP_099616440.1">
    <property type="nucleotide sequence ID" value="NZ_KZ319339.1"/>
</dbReference>
<dbReference type="Proteomes" id="UP000229044">
    <property type="component" value="Unassembled WGS sequence"/>
</dbReference>
<dbReference type="Pfam" id="PF13469">
    <property type="entry name" value="Sulfotransfer_3"/>
    <property type="match status" value="1"/>
</dbReference>
<dbReference type="OrthoDB" id="9075305at2"/>
<dbReference type="SUPFAM" id="SSF52540">
    <property type="entry name" value="P-loop containing nucleoside triphosphate hydrolases"/>
    <property type="match status" value="1"/>
</dbReference>
<evidence type="ECO:0000313" key="3">
    <source>
        <dbReference type="Proteomes" id="UP000229044"/>
    </source>
</evidence>
<dbReference type="InterPro" id="IPR037359">
    <property type="entry name" value="NST/OST"/>
</dbReference>
<proteinExistence type="predicted"/>